<sequence length="230" mass="24393">MGSTPSAAPRPSADLTTRARTRDAAVRRFAADGMAAPLRAIASDAGVSAGLILHHFGSRAGLRQACDEHVLAEIRRNKATVLGAAGGPGAFLVQLAQVEGYAPLVGYVLRCLQGGGPESARFVDHLVEDAVGYLREAEEAGTVRPSRDPEARARLLAEQALGALLLQLPARQDHLDLDELPAWLRAYSERIVLPLLELYTEPLLADSTLLDAYLSARAGTTVPGDSPDRS</sequence>
<dbReference type="PANTHER" id="PTHR30055:SF146">
    <property type="entry name" value="HTH-TYPE TRANSCRIPTIONAL DUAL REGULATOR CECR"/>
    <property type="match status" value="1"/>
</dbReference>
<dbReference type="InterPro" id="IPR041484">
    <property type="entry name" value="TetR_C_25"/>
</dbReference>
<dbReference type="EMBL" id="BAABBA010000012">
    <property type="protein sequence ID" value="GAA4288239.1"/>
    <property type="molecule type" value="Genomic_DNA"/>
</dbReference>
<keyword evidence="5" id="KW-1185">Reference proteome</keyword>
<gene>
    <name evidence="4" type="ORF">GCM10022262_25990</name>
</gene>
<reference evidence="5" key="1">
    <citation type="journal article" date="2019" name="Int. J. Syst. Evol. Microbiol.">
        <title>The Global Catalogue of Microorganisms (GCM) 10K type strain sequencing project: providing services to taxonomists for standard genome sequencing and annotation.</title>
        <authorList>
            <consortium name="The Broad Institute Genomics Platform"/>
            <consortium name="The Broad Institute Genome Sequencing Center for Infectious Disease"/>
            <person name="Wu L."/>
            <person name="Ma J."/>
        </authorList>
    </citation>
    <scope>NUCLEOTIDE SEQUENCE [LARGE SCALE GENOMIC DNA]</scope>
    <source>
        <strain evidence="5">JCM 17459</strain>
    </source>
</reference>
<evidence type="ECO:0000256" key="1">
    <source>
        <dbReference type="ARBA" id="ARBA00023125"/>
    </source>
</evidence>
<evidence type="ECO:0000313" key="4">
    <source>
        <dbReference type="EMBL" id="GAA4288239.1"/>
    </source>
</evidence>
<dbReference type="InterPro" id="IPR036271">
    <property type="entry name" value="Tet_transcr_reg_TetR-rel_C_sf"/>
</dbReference>
<dbReference type="InterPro" id="IPR001647">
    <property type="entry name" value="HTH_TetR"/>
</dbReference>
<name>A0ABP8EW71_9MICO</name>
<evidence type="ECO:0000313" key="5">
    <source>
        <dbReference type="Proteomes" id="UP001499841"/>
    </source>
</evidence>
<dbReference type="Gene3D" id="1.10.357.10">
    <property type="entry name" value="Tetracycline Repressor, domain 2"/>
    <property type="match status" value="1"/>
</dbReference>
<accession>A0ABP8EW71</accession>
<organism evidence="4 5">
    <name type="scientific">Georgenia daeguensis</name>
    <dbReference type="NCBI Taxonomy" id="908355"/>
    <lineage>
        <taxon>Bacteria</taxon>
        <taxon>Bacillati</taxon>
        <taxon>Actinomycetota</taxon>
        <taxon>Actinomycetes</taxon>
        <taxon>Micrococcales</taxon>
        <taxon>Bogoriellaceae</taxon>
        <taxon>Georgenia</taxon>
    </lineage>
</organism>
<dbReference type="Pfam" id="PF17933">
    <property type="entry name" value="TetR_C_25"/>
    <property type="match status" value="1"/>
</dbReference>
<feature type="DNA-binding region" description="H-T-H motif" evidence="2">
    <location>
        <begin position="37"/>
        <end position="56"/>
    </location>
</feature>
<dbReference type="InterPro" id="IPR009057">
    <property type="entry name" value="Homeodomain-like_sf"/>
</dbReference>
<dbReference type="SUPFAM" id="SSF48498">
    <property type="entry name" value="Tetracyclin repressor-like, C-terminal domain"/>
    <property type="match status" value="1"/>
</dbReference>
<comment type="caution">
    <text evidence="4">The sequence shown here is derived from an EMBL/GenBank/DDBJ whole genome shotgun (WGS) entry which is preliminary data.</text>
</comment>
<dbReference type="PROSITE" id="PS50977">
    <property type="entry name" value="HTH_TETR_2"/>
    <property type="match status" value="1"/>
</dbReference>
<dbReference type="Pfam" id="PF00440">
    <property type="entry name" value="TetR_N"/>
    <property type="match status" value="1"/>
</dbReference>
<evidence type="ECO:0000256" key="2">
    <source>
        <dbReference type="PROSITE-ProRule" id="PRU00335"/>
    </source>
</evidence>
<feature type="domain" description="HTH tetR-type" evidence="3">
    <location>
        <begin position="15"/>
        <end position="74"/>
    </location>
</feature>
<dbReference type="RefSeq" id="WP_345041885.1">
    <property type="nucleotide sequence ID" value="NZ_BAABBA010000012.1"/>
</dbReference>
<dbReference type="Proteomes" id="UP001499841">
    <property type="component" value="Unassembled WGS sequence"/>
</dbReference>
<protein>
    <submittedName>
        <fullName evidence="4">TetR family transcriptional regulator</fullName>
    </submittedName>
</protein>
<keyword evidence="1 2" id="KW-0238">DNA-binding</keyword>
<dbReference type="SUPFAM" id="SSF46689">
    <property type="entry name" value="Homeodomain-like"/>
    <property type="match status" value="1"/>
</dbReference>
<dbReference type="PANTHER" id="PTHR30055">
    <property type="entry name" value="HTH-TYPE TRANSCRIPTIONAL REGULATOR RUTR"/>
    <property type="match status" value="1"/>
</dbReference>
<dbReference type="InterPro" id="IPR050109">
    <property type="entry name" value="HTH-type_TetR-like_transc_reg"/>
</dbReference>
<proteinExistence type="predicted"/>
<evidence type="ECO:0000259" key="3">
    <source>
        <dbReference type="PROSITE" id="PS50977"/>
    </source>
</evidence>